<feature type="non-terminal residue" evidence="1">
    <location>
        <position position="1"/>
    </location>
</feature>
<dbReference type="Proteomes" id="UP000708208">
    <property type="component" value="Unassembled WGS sequence"/>
</dbReference>
<sequence>EALTNVVLSGSSVLSTSFPVIENQSYFDGNPNRFLCIVVGAPGDSIGTTTIMAGINGEQGFGLNIDKRIFPSKEIFRRFEDYVEKELQNLL</sequence>
<evidence type="ECO:0000313" key="1">
    <source>
        <dbReference type="EMBL" id="CAG7721804.1"/>
    </source>
</evidence>
<dbReference type="EMBL" id="CAJVCH010083024">
    <property type="protein sequence ID" value="CAG7721804.1"/>
    <property type="molecule type" value="Genomic_DNA"/>
</dbReference>
<name>A0A8J2P2Q7_9HEXA</name>
<keyword evidence="2" id="KW-1185">Reference proteome</keyword>
<accession>A0A8J2P2Q7</accession>
<comment type="caution">
    <text evidence="1">The sequence shown here is derived from an EMBL/GenBank/DDBJ whole genome shotgun (WGS) entry which is preliminary data.</text>
</comment>
<protein>
    <submittedName>
        <fullName evidence="1">Uncharacterized protein</fullName>
    </submittedName>
</protein>
<reference evidence="1" key="1">
    <citation type="submission" date="2021-06" db="EMBL/GenBank/DDBJ databases">
        <authorList>
            <person name="Hodson N. C."/>
            <person name="Mongue J. A."/>
            <person name="Jaron S. K."/>
        </authorList>
    </citation>
    <scope>NUCLEOTIDE SEQUENCE</scope>
</reference>
<dbReference type="AlphaFoldDB" id="A0A8J2P2Q7"/>
<organism evidence="1 2">
    <name type="scientific">Allacma fusca</name>
    <dbReference type="NCBI Taxonomy" id="39272"/>
    <lineage>
        <taxon>Eukaryota</taxon>
        <taxon>Metazoa</taxon>
        <taxon>Ecdysozoa</taxon>
        <taxon>Arthropoda</taxon>
        <taxon>Hexapoda</taxon>
        <taxon>Collembola</taxon>
        <taxon>Symphypleona</taxon>
        <taxon>Sminthuridae</taxon>
        <taxon>Allacma</taxon>
    </lineage>
</organism>
<evidence type="ECO:0000313" key="2">
    <source>
        <dbReference type="Proteomes" id="UP000708208"/>
    </source>
</evidence>
<gene>
    <name evidence="1" type="ORF">AFUS01_LOCUS10994</name>
</gene>
<proteinExistence type="predicted"/>